<feature type="compositionally biased region" description="Low complexity" evidence="1">
    <location>
        <begin position="56"/>
        <end position="66"/>
    </location>
</feature>
<dbReference type="SUPFAM" id="SSF52266">
    <property type="entry name" value="SGNH hydrolase"/>
    <property type="match status" value="1"/>
</dbReference>
<dbReference type="PANTHER" id="PTHR14209:SF19">
    <property type="entry name" value="ISOAMYL ACETATE-HYDROLYZING ESTERASE 1 HOMOLOG"/>
    <property type="match status" value="1"/>
</dbReference>
<dbReference type="InterPro" id="IPR036514">
    <property type="entry name" value="SGNH_hydro_sf"/>
</dbReference>
<reference evidence="3" key="1">
    <citation type="journal article" date="2020" name="Fungal Divers.">
        <title>Resolving the Mortierellaceae phylogeny through synthesis of multi-gene phylogenetics and phylogenomics.</title>
        <authorList>
            <person name="Vandepol N."/>
            <person name="Liber J."/>
            <person name="Desiro A."/>
            <person name="Na H."/>
            <person name="Kennedy M."/>
            <person name="Barry K."/>
            <person name="Grigoriev I.V."/>
            <person name="Miller A.N."/>
            <person name="O'Donnell K."/>
            <person name="Stajich J.E."/>
            <person name="Bonito G."/>
        </authorList>
    </citation>
    <scope>NUCLEOTIDE SEQUENCE</scope>
    <source>
        <strain evidence="3">BC1065</strain>
    </source>
</reference>
<dbReference type="Gene3D" id="3.40.50.1110">
    <property type="entry name" value="SGNH hydrolase"/>
    <property type="match status" value="1"/>
</dbReference>
<evidence type="ECO:0000259" key="2">
    <source>
        <dbReference type="Pfam" id="PF13472"/>
    </source>
</evidence>
<dbReference type="Proteomes" id="UP000807716">
    <property type="component" value="Unassembled WGS sequence"/>
</dbReference>
<dbReference type="InterPro" id="IPR013830">
    <property type="entry name" value="SGNH_hydro"/>
</dbReference>
<dbReference type="AlphaFoldDB" id="A0A9P6Q6R9"/>
<dbReference type="Pfam" id="PF13472">
    <property type="entry name" value="Lipase_GDSL_2"/>
    <property type="match status" value="1"/>
</dbReference>
<evidence type="ECO:0000256" key="1">
    <source>
        <dbReference type="SAM" id="MobiDB-lite"/>
    </source>
</evidence>
<accession>A0A9P6Q6R9</accession>
<dbReference type="InterPro" id="IPR045136">
    <property type="entry name" value="Iah1-like"/>
</dbReference>
<feature type="compositionally biased region" description="Polar residues" evidence="1">
    <location>
        <begin position="15"/>
        <end position="26"/>
    </location>
</feature>
<comment type="caution">
    <text evidence="3">The sequence shown here is derived from an EMBL/GenBank/DDBJ whole genome shotgun (WGS) entry which is preliminary data.</text>
</comment>
<keyword evidence="4" id="KW-1185">Reference proteome</keyword>
<feature type="domain" description="SGNH hydrolase-type esterase" evidence="2">
    <location>
        <begin position="212"/>
        <end position="425"/>
    </location>
</feature>
<feature type="region of interest" description="Disordered" evidence="1">
    <location>
        <begin position="1"/>
        <end position="93"/>
    </location>
</feature>
<proteinExistence type="predicted"/>
<gene>
    <name evidence="3" type="ORF">DFQ27_004178</name>
</gene>
<evidence type="ECO:0000313" key="4">
    <source>
        <dbReference type="Proteomes" id="UP000807716"/>
    </source>
</evidence>
<organism evidence="3 4">
    <name type="scientific">Actinomortierella ambigua</name>
    <dbReference type="NCBI Taxonomy" id="1343610"/>
    <lineage>
        <taxon>Eukaryota</taxon>
        <taxon>Fungi</taxon>
        <taxon>Fungi incertae sedis</taxon>
        <taxon>Mucoromycota</taxon>
        <taxon>Mortierellomycotina</taxon>
        <taxon>Mortierellomycetes</taxon>
        <taxon>Mortierellales</taxon>
        <taxon>Mortierellaceae</taxon>
        <taxon>Actinomortierella</taxon>
    </lineage>
</organism>
<dbReference type="EMBL" id="JAAAJB010000291">
    <property type="protein sequence ID" value="KAG0259271.1"/>
    <property type="molecule type" value="Genomic_DNA"/>
</dbReference>
<dbReference type="OrthoDB" id="671439at2759"/>
<protein>
    <recommendedName>
        <fullName evidence="2">SGNH hydrolase-type esterase domain-containing protein</fullName>
    </recommendedName>
</protein>
<feature type="region of interest" description="Disordered" evidence="1">
    <location>
        <begin position="153"/>
        <end position="173"/>
    </location>
</feature>
<dbReference type="CDD" id="cd01838">
    <property type="entry name" value="Isoamyl_acetate_hydrolase_like"/>
    <property type="match status" value="1"/>
</dbReference>
<sequence length="473" mass="53561">MDPSPPASSRRRLQPATSHNNSSSEGEATFMTPAASDRNQPSVSSHALYDDDDDNNNNSSNNNNSDNDSDKNDDEDSVQPPITRAALRRRSSNAALVRRSLSSSSASAAAALLSQEPWAGWSTVVKVLYAIIVPAIIIYLLARIEPRARTTLSSSEYHHHHPFKEQSQRPMSPWEKMDMQQRGSLSKKESINSFPVPPMAAIQQTSFDGFMLFGDSITQYSFNVDIRGFGAQVGYQYQRRLDMINRGFSGYTTEEAIHLLPQFLPQGQTAESKQPKIQFLTIFFGANDACIPGSVQHVPLERYERNLRALIDMVHSPTSPYYAPWTKIIVICPPVIDYERWRQHREEQGRPMDRTVERSQQTAAKCAEVAREYQAKNGEGLAARLHQVDVIDTWNLMNDQIIAGNKTLQDYLSDGVHLNPDGNELIYQELMKLIRTKYSEWDPEVMPMHAPWWGNLDRDHRETDLLIGINKRS</sequence>
<name>A0A9P6Q6R9_9FUNG</name>
<evidence type="ECO:0000313" key="3">
    <source>
        <dbReference type="EMBL" id="KAG0259271.1"/>
    </source>
</evidence>
<dbReference type="PANTHER" id="PTHR14209">
    <property type="entry name" value="ISOAMYL ACETATE-HYDROLYZING ESTERASE 1"/>
    <property type="match status" value="1"/>
</dbReference>